<dbReference type="EMBL" id="CP022657">
    <property type="protein sequence ID" value="ASS76284.1"/>
    <property type="molecule type" value="Genomic_DNA"/>
</dbReference>
<keyword evidence="2" id="KW-0229">DNA integration</keyword>
<evidence type="ECO:0000256" key="5">
    <source>
        <dbReference type="PROSITE-ProRule" id="PRU01248"/>
    </source>
</evidence>
<keyword evidence="4" id="KW-0233">DNA recombination</keyword>
<dbReference type="PANTHER" id="PTHR30349">
    <property type="entry name" value="PHAGE INTEGRASE-RELATED"/>
    <property type="match status" value="1"/>
</dbReference>
<dbReference type="InterPro" id="IPR002104">
    <property type="entry name" value="Integrase_catalytic"/>
</dbReference>
<feature type="domain" description="Core-binding (CB)" evidence="7">
    <location>
        <begin position="5"/>
        <end position="89"/>
    </location>
</feature>
<reference evidence="8 9" key="1">
    <citation type="journal article" date="2015" name="Int. J. Syst. Evol. Microbiol.">
        <title>Tumebacillus algifaecis sp. nov., isolated from decomposing algal scum.</title>
        <authorList>
            <person name="Wu Y.F."/>
            <person name="Zhang B."/>
            <person name="Xing P."/>
            <person name="Wu Q.L."/>
            <person name="Liu S.J."/>
        </authorList>
    </citation>
    <scope>NUCLEOTIDE SEQUENCE [LARGE SCALE GENOMIC DNA]</scope>
    <source>
        <strain evidence="8 9">THMBR28</strain>
    </source>
</reference>
<keyword evidence="9" id="KW-1185">Reference proteome</keyword>
<dbReference type="Proteomes" id="UP000214688">
    <property type="component" value="Chromosome"/>
</dbReference>
<proteinExistence type="inferred from homology"/>
<sequence>MAGTAEHEAQIQAFGNYLEEKKKSPGTVQGVLLDLGQFADFMAKSEKSFAALAEADVEAFGSELRAGGKSEKLIHRKFKAIKSFYKFLEGQGEAPDMDEMISESKAYILSLPRPLTIDEMKRFIIACGDLKRRAIFTAMYESGLRPDELSRLQQDDINWDDLFLVVKNKAGERDRLVFFSRKLKDLLKKYIRSRKDKLPNVFIEDKGRALRLAYLQVVFVETAKDAKIEGHIALQSLRRSLAAHMIEQGIDIGHVAQILGLKNTNSLDVLVPVTGVRANDYQKFISALDL</sequence>
<protein>
    <recommendedName>
        <fullName evidence="10">Integrase</fullName>
    </recommendedName>
</protein>
<evidence type="ECO:0000256" key="3">
    <source>
        <dbReference type="ARBA" id="ARBA00023125"/>
    </source>
</evidence>
<evidence type="ECO:0000256" key="4">
    <source>
        <dbReference type="ARBA" id="ARBA00023172"/>
    </source>
</evidence>
<gene>
    <name evidence="8" type="ORF">CIG75_15915</name>
</gene>
<accession>A0A223D4K0</accession>
<comment type="similarity">
    <text evidence="1">Belongs to the 'phage' integrase family.</text>
</comment>
<dbReference type="PANTHER" id="PTHR30349:SF41">
    <property type="entry name" value="INTEGRASE_RECOMBINASE PROTEIN MJ0367-RELATED"/>
    <property type="match status" value="1"/>
</dbReference>
<keyword evidence="3 5" id="KW-0238">DNA-binding</keyword>
<dbReference type="SUPFAM" id="SSF56349">
    <property type="entry name" value="DNA breaking-rejoining enzymes"/>
    <property type="match status" value="1"/>
</dbReference>
<dbReference type="Gene3D" id="1.10.443.10">
    <property type="entry name" value="Intergrase catalytic core"/>
    <property type="match status" value="1"/>
</dbReference>
<dbReference type="InterPro" id="IPR013762">
    <property type="entry name" value="Integrase-like_cat_sf"/>
</dbReference>
<dbReference type="KEGG" id="tab:CIG75_15915"/>
<dbReference type="InterPro" id="IPR011010">
    <property type="entry name" value="DNA_brk_join_enz"/>
</dbReference>
<dbReference type="PROSITE" id="PS51898">
    <property type="entry name" value="TYR_RECOMBINASE"/>
    <property type="match status" value="1"/>
</dbReference>
<evidence type="ECO:0000313" key="9">
    <source>
        <dbReference type="Proteomes" id="UP000214688"/>
    </source>
</evidence>
<dbReference type="InterPro" id="IPR004107">
    <property type="entry name" value="Integrase_SAM-like_N"/>
</dbReference>
<evidence type="ECO:0000259" key="7">
    <source>
        <dbReference type="PROSITE" id="PS51900"/>
    </source>
</evidence>
<organism evidence="8 9">
    <name type="scientific">Tumebacillus algifaecis</name>
    <dbReference type="NCBI Taxonomy" id="1214604"/>
    <lineage>
        <taxon>Bacteria</taxon>
        <taxon>Bacillati</taxon>
        <taxon>Bacillota</taxon>
        <taxon>Bacilli</taxon>
        <taxon>Bacillales</taxon>
        <taxon>Alicyclobacillaceae</taxon>
        <taxon>Tumebacillus</taxon>
    </lineage>
</organism>
<dbReference type="GO" id="GO:0006310">
    <property type="term" value="P:DNA recombination"/>
    <property type="evidence" value="ECO:0007669"/>
    <property type="project" value="UniProtKB-KW"/>
</dbReference>
<dbReference type="Gene3D" id="1.10.150.130">
    <property type="match status" value="1"/>
</dbReference>
<dbReference type="PROSITE" id="PS51900">
    <property type="entry name" value="CB"/>
    <property type="match status" value="1"/>
</dbReference>
<dbReference type="OrthoDB" id="107900at2"/>
<dbReference type="AlphaFoldDB" id="A0A223D4K0"/>
<dbReference type="InterPro" id="IPR050090">
    <property type="entry name" value="Tyrosine_recombinase_XerCD"/>
</dbReference>
<feature type="domain" description="Tyr recombinase" evidence="6">
    <location>
        <begin position="110"/>
        <end position="290"/>
    </location>
</feature>
<dbReference type="InterPro" id="IPR044068">
    <property type="entry name" value="CB"/>
</dbReference>
<dbReference type="InterPro" id="IPR010998">
    <property type="entry name" value="Integrase_recombinase_N"/>
</dbReference>
<name>A0A223D4K0_9BACL</name>
<dbReference type="GO" id="GO:0015074">
    <property type="term" value="P:DNA integration"/>
    <property type="evidence" value="ECO:0007669"/>
    <property type="project" value="UniProtKB-KW"/>
</dbReference>
<evidence type="ECO:0000256" key="1">
    <source>
        <dbReference type="ARBA" id="ARBA00008857"/>
    </source>
</evidence>
<evidence type="ECO:0000256" key="2">
    <source>
        <dbReference type="ARBA" id="ARBA00022908"/>
    </source>
</evidence>
<dbReference type="RefSeq" id="WP_094237517.1">
    <property type="nucleotide sequence ID" value="NZ_CP022657.1"/>
</dbReference>
<dbReference type="Pfam" id="PF00589">
    <property type="entry name" value="Phage_integrase"/>
    <property type="match status" value="1"/>
</dbReference>
<evidence type="ECO:0000313" key="8">
    <source>
        <dbReference type="EMBL" id="ASS76284.1"/>
    </source>
</evidence>
<dbReference type="Pfam" id="PF02899">
    <property type="entry name" value="Phage_int_SAM_1"/>
    <property type="match status" value="1"/>
</dbReference>
<evidence type="ECO:0008006" key="10">
    <source>
        <dbReference type="Google" id="ProtNLM"/>
    </source>
</evidence>
<dbReference type="GO" id="GO:0003677">
    <property type="term" value="F:DNA binding"/>
    <property type="evidence" value="ECO:0007669"/>
    <property type="project" value="UniProtKB-UniRule"/>
</dbReference>
<evidence type="ECO:0000259" key="6">
    <source>
        <dbReference type="PROSITE" id="PS51898"/>
    </source>
</evidence>